<name>A0A672Z1Z7_9TELE</name>
<dbReference type="GO" id="GO:0051145">
    <property type="term" value="P:smooth muscle cell differentiation"/>
    <property type="evidence" value="ECO:0007669"/>
    <property type="project" value="TreeGrafter"/>
</dbReference>
<sequence>MDTLDMAVEPIGGLGEDGLDSMDWLDLTMGEKTTEDSPTLAPLGSQTPQSVFSTDFLDSYDLQIHWDSCL</sequence>
<dbReference type="GO" id="GO:0045944">
    <property type="term" value="P:positive regulation of transcription by RNA polymerase II"/>
    <property type="evidence" value="ECO:0007669"/>
    <property type="project" value="TreeGrafter"/>
</dbReference>
<dbReference type="Ensembl" id="ENSSORT00005011071.1">
    <property type="protein sequence ID" value="ENSSORP00005010729.1"/>
    <property type="gene ID" value="ENSSORG00005005796.1"/>
</dbReference>
<organism evidence="1 2">
    <name type="scientific">Sphaeramia orbicularis</name>
    <name type="common">orbiculate cardinalfish</name>
    <dbReference type="NCBI Taxonomy" id="375764"/>
    <lineage>
        <taxon>Eukaryota</taxon>
        <taxon>Metazoa</taxon>
        <taxon>Chordata</taxon>
        <taxon>Craniata</taxon>
        <taxon>Vertebrata</taxon>
        <taxon>Euteleostomi</taxon>
        <taxon>Actinopterygii</taxon>
        <taxon>Neopterygii</taxon>
        <taxon>Teleostei</taxon>
        <taxon>Neoteleostei</taxon>
        <taxon>Acanthomorphata</taxon>
        <taxon>Gobiaria</taxon>
        <taxon>Kurtiformes</taxon>
        <taxon>Apogonoidei</taxon>
        <taxon>Apogonidae</taxon>
        <taxon>Apogoninae</taxon>
        <taxon>Sphaeramia</taxon>
    </lineage>
</organism>
<dbReference type="PANTHER" id="PTHR22793:SF6">
    <property type="entry name" value="MYOCARDIN-RELATED TRANSCRIPTION FACTOR A"/>
    <property type="match status" value="1"/>
</dbReference>
<dbReference type="PANTHER" id="PTHR22793">
    <property type="entry name" value="MYOCARDIN-RELATED TRANSCRIPTION FACTOR-RELATED"/>
    <property type="match status" value="1"/>
</dbReference>
<keyword evidence="2" id="KW-1185">Reference proteome</keyword>
<dbReference type="InterPro" id="IPR043451">
    <property type="entry name" value="Myocardin-like"/>
</dbReference>
<evidence type="ECO:0000313" key="2">
    <source>
        <dbReference type="Proteomes" id="UP000472271"/>
    </source>
</evidence>
<dbReference type="InParanoid" id="A0A672Z1Z7"/>
<reference evidence="1" key="2">
    <citation type="submission" date="2025-08" db="UniProtKB">
        <authorList>
            <consortium name="Ensembl"/>
        </authorList>
    </citation>
    <scope>IDENTIFICATION</scope>
</reference>
<dbReference type="GO" id="GO:0005634">
    <property type="term" value="C:nucleus"/>
    <property type="evidence" value="ECO:0007669"/>
    <property type="project" value="TreeGrafter"/>
</dbReference>
<dbReference type="Proteomes" id="UP000472271">
    <property type="component" value="Chromosome 8"/>
</dbReference>
<dbReference type="AlphaFoldDB" id="A0A672Z1Z7"/>
<protein>
    <submittedName>
        <fullName evidence="1">Uncharacterized protein</fullName>
    </submittedName>
</protein>
<dbReference type="GO" id="GO:0003713">
    <property type="term" value="F:transcription coactivator activity"/>
    <property type="evidence" value="ECO:0007669"/>
    <property type="project" value="TreeGrafter"/>
</dbReference>
<proteinExistence type="predicted"/>
<accession>A0A672Z1Z7</accession>
<reference evidence="1" key="3">
    <citation type="submission" date="2025-09" db="UniProtKB">
        <authorList>
            <consortium name="Ensembl"/>
        </authorList>
    </citation>
    <scope>IDENTIFICATION</scope>
</reference>
<evidence type="ECO:0000313" key="1">
    <source>
        <dbReference type="Ensembl" id="ENSSORP00005010729.1"/>
    </source>
</evidence>
<reference evidence="1" key="1">
    <citation type="submission" date="2019-06" db="EMBL/GenBank/DDBJ databases">
        <authorList>
            <consortium name="Wellcome Sanger Institute Data Sharing"/>
        </authorList>
    </citation>
    <scope>NUCLEOTIDE SEQUENCE [LARGE SCALE GENOMIC DNA]</scope>
</reference>